<sequence length="164" mass="18078">MKPEELTKLILKFKDKNLTLAFAESCTSGSLAAAVSEATGTTDVFLGSMVTYSATAKNKVLGVKNETLKLYTAESQQTTNEMVLGLHKLLKADVCVAVTGLFGQGGSETAEKPIGTTFVSILFKEKVEEYREVFKGDAKKMREQTEDFIFNKLEATIERHFQHV</sequence>
<keyword evidence="3" id="KW-1185">Reference proteome</keyword>
<evidence type="ECO:0000313" key="2">
    <source>
        <dbReference type="EMBL" id="ALI99651.1"/>
    </source>
</evidence>
<dbReference type="Gene3D" id="3.90.950.20">
    <property type="entry name" value="CinA-like"/>
    <property type="match status" value="1"/>
</dbReference>
<name>A0A0P0C861_9BACT</name>
<dbReference type="PATRIC" id="fig|512763.3.peg.2753"/>
<evidence type="ECO:0000259" key="1">
    <source>
        <dbReference type="Pfam" id="PF02464"/>
    </source>
</evidence>
<accession>A0A0P0C861</accession>
<dbReference type="NCBIfam" id="TIGR00199">
    <property type="entry name" value="PncC_domain"/>
    <property type="match status" value="1"/>
</dbReference>
<dbReference type="SUPFAM" id="SSF142433">
    <property type="entry name" value="CinA-like"/>
    <property type="match status" value="1"/>
</dbReference>
<proteinExistence type="predicted"/>
<protein>
    <submittedName>
        <fullName evidence="2">Decaheme cytochrome c MtrA</fullName>
    </submittedName>
</protein>
<feature type="domain" description="CinA C-terminal" evidence="1">
    <location>
        <begin position="9"/>
        <end position="155"/>
    </location>
</feature>
<dbReference type="AlphaFoldDB" id="A0A0P0C861"/>
<dbReference type="InterPro" id="IPR036653">
    <property type="entry name" value="CinA-like_C"/>
</dbReference>
<dbReference type="InterPro" id="IPR008136">
    <property type="entry name" value="CinA_C"/>
</dbReference>
<dbReference type="EMBL" id="CP012643">
    <property type="protein sequence ID" value="ALI99651.1"/>
    <property type="molecule type" value="Genomic_DNA"/>
</dbReference>
<dbReference type="Pfam" id="PF02464">
    <property type="entry name" value="CinA"/>
    <property type="match status" value="1"/>
</dbReference>
<dbReference type="STRING" id="512763.DC20_12555"/>
<dbReference type="RefSeq" id="WP_062544144.1">
    <property type="nucleotide sequence ID" value="NZ_CP012643.1"/>
</dbReference>
<dbReference type="OrthoDB" id="6659578at2"/>
<organism evidence="2 3">
    <name type="scientific">Rufibacter tibetensis</name>
    <dbReference type="NCBI Taxonomy" id="512763"/>
    <lineage>
        <taxon>Bacteria</taxon>
        <taxon>Pseudomonadati</taxon>
        <taxon>Bacteroidota</taxon>
        <taxon>Cytophagia</taxon>
        <taxon>Cytophagales</taxon>
        <taxon>Hymenobacteraceae</taxon>
        <taxon>Rufibacter</taxon>
    </lineage>
</organism>
<gene>
    <name evidence="2" type="ORF">DC20_12555</name>
</gene>
<evidence type="ECO:0000313" key="3">
    <source>
        <dbReference type="Proteomes" id="UP000061382"/>
    </source>
</evidence>
<dbReference type="Proteomes" id="UP000061382">
    <property type="component" value="Chromosome"/>
</dbReference>
<reference evidence="2 3" key="1">
    <citation type="submission" date="2015-08" db="EMBL/GenBank/DDBJ databases">
        <title>Complete genome sequence of Rufibacter tibetensis strain 1351t, a radiation-resistant bacterium from tibet plateau.</title>
        <authorList>
            <person name="Dai J."/>
        </authorList>
    </citation>
    <scope>NUCLEOTIDE SEQUENCE [LARGE SCALE GENOMIC DNA]</scope>
    <source>
        <strain evidence="2 3">1351</strain>
    </source>
</reference>
<dbReference type="KEGG" id="rti:DC20_12555"/>